<dbReference type="AlphaFoldDB" id="A0A084WUU3"/>
<feature type="region of interest" description="Disordered" evidence="1">
    <location>
        <begin position="95"/>
        <end position="119"/>
    </location>
</feature>
<dbReference type="EMBL" id="ATLV01027135">
    <property type="status" value="NOT_ANNOTATED_CDS"/>
    <property type="molecule type" value="Genomic_DNA"/>
</dbReference>
<name>A0A084WUU3_ANOSI</name>
<proteinExistence type="predicted"/>
<gene>
    <name evidence="2" type="ORF">ZHAS_00022239</name>
</gene>
<reference evidence="2 4" key="1">
    <citation type="journal article" date="2014" name="BMC Genomics">
        <title>Genome sequence of Anopheles sinensis provides insight into genetics basis of mosquito competence for malaria parasites.</title>
        <authorList>
            <person name="Zhou D."/>
            <person name="Zhang D."/>
            <person name="Ding G."/>
            <person name="Shi L."/>
            <person name="Hou Q."/>
            <person name="Ye Y."/>
            <person name="Xu Y."/>
            <person name="Zhou H."/>
            <person name="Xiong C."/>
            <person name="Li S."/>
            <person name="Yu J."/>
            <person name="Hong S."/>
            <person name="Yu X."/>
            <person name="Zou P."/>
            <person name="Chen C."/>
            <person name="Chang X."/>
            <person name="Wang W."/>
            <person name="Lv Y."/>
            <person name="Sun Y."/>
            <person name="Ma L."/>
            <person name="Shen B."/>
            <person name="Zhu C."/>
        </authorList>
    </citation>
    <scope>NUCLEOTIDE SEQUENCE [LARGE SCALE GENOMIC DNA]</scope>
</reference>
<dbReference type="VEuPathDB" id="VectorBase:ASIC022239"/>
<evidence type="ECO:0000313" key="3">
    <source>
        <dbReference type="EnsemblMetazoa" id="ASIC022239-PA"/>
    </source>
</evidence>
<accession>A0A084WUU3</accession>
<protein>
    <submittedName>
        <fullName evidence="2 3">Amiloride-sensitive sodium channel family protein</fullName>
    </submittedName>
</protein>
<keyword evidence="2" id="KW-0813">Transport</keyword>
<feature type="compositionally biased region" description="Polar residues" evidence="1">
    <location>
        <begin position="48"/>
        <end position="65"/>
    </location>
</feature>
<feature type="compositionally biased region" description="Basic residues" evidence="1">
    <location>
        <begin position="110"/>
        <end position="119"/>
    </location>
</feature>
<keyword evidence="2" id="KW-0407">Ion channel</keyword>
<sequence>MDTVIPKRANARNGVHHNASTMPTIERDRQSTYVRSRPGLPGIEIKDTQSPPSGSTRPESHSPTTAIHVPWRIRCTVFHPPACFFSEGFRVVSGSSSAANELDGNDSPKRYRLLPKRCH</sequence>
<feature type="region of interest" description="Disordered" evidence="1">
    <location>
        <begin position="1"/>
        <end position="66"/>
    </location>
</feature>
<reference evidence="3" key="2">
    <citation type="submission" date="2020-05" db="UniProtKB">
        <authorList>
            <consortium name="EnsemblMetazoa"/>
        </authorList>
    </citation>
    <scope>IDENTIFICATION</scope>
</reference>
<dbReference type="EnsemblMetazoa" id="ASIC022239-RA">
    <property type="protein sequence ID" value="ASIC022239-PA"/>
    <property type="gene ID" value="ASIC022239"/>
</dbReference>
<dbReference type="EMBL" id="KE525423">
    <property type="protein sequence ID" value="KFB53987.1"/>
    <property type="molecule type" value="Genomic_DNA"/>
</dbReference>
<evidence type="ECO:0000313" key="2">
    <source>
        <dbReference type="EMBL" id="KFB53987.1"/>
    </source>
</evidence>
<evidence type="ECO:0000313" key="4">
    <source>
        <dbReference type="Proteomes" id="UP000030765"/>
    </source>
</evidence>
<dbReference type="Proteomes" id="UP000030765">
    <property type="component" value="Unassembled WGS sequence"/>
</dbReference>
<dbReference type="GO" id="GO:0034220">
    <property type="term" value="P:monoatomic ion transmembrane transport"/>
    <property type="evidence" value="ECO:0007669"/>
    <property type="project" value="UniProtKB-KW"/>
</dbReference>
<keyword evidence="4" id="KW-1185">Reference proteome</keyword>
<evidence type="ECO:0000256" key="1">
    <source>
        <dbReference type="SAM" id="MobiDB-lite"/>
    </source>
</evidence>
<keyword evidence="2" id="KW-0406">Ion transport</keyword>
<organism evidence="2">
    <name type="scientific">Anopheles sinensis</name>
    <name type="common">Mosquito</name>
    <dbReference type="NCBI Taxonomy" id="74873"/>
    <lineage>
        <taxon>Eukaryota</taxon>
        <taxon>Metazoa</taxon>
        <taxon>Ecdysozoa</taxon>
        <taxon>Arthropoda</taxon>
        <taxon>Hexapoda</taxon>
        <taxon>Insecta</taxon>
        <taxon>Pterygota</taxon>
        <taxon>Neoptera</taxon>
        <taxon>Endopterygota</taxon>
        <taxon>Diptera</taxon>
        <taxon>Nematocera</taxon>
        <taxon>Culicoidea</taxon>
        <taxon>Culicidae</taxon>
        <taxon>Anophelinae</taxon>
        <taxon>Anopheles</taxon>
    </lineage>
</organism>